<dbReference type="Gene3D" id="2.60.40.2170">
    <property type="entry name" value="Wnt, WIF domain"/>
    <property type="match status" value="1"/>
</dbReference>
<feature type="domain" description="WIF" evidence="14">
    <location>
        <begin position="31"/>
        <end position="173"/>
    </location>
</feature>
<dbReference type="InterPro" id="IPR000719">
    <property type="entry name" value="Prot_kinase_dom"/>
</dbReference>
<dbReference type="SMART" id="SM00469">
    <property type="entry name" value="WIF"/>
    <property type="match status" value="1"/>
</dbReference>
<evidence type="ECO:0000259" key="14">
    <source>
        <dbReference type="PROSITE" id="PS50814"/>
    </source>
</evidence>
<dbReference type="OrthoDB" id="535945at2759"/>
<dbReference type="InterPro" id="IPR008266">
    <property type="entry name" value="Tyr_kinase_AS"/>
</dbReference>
<dbReference type="SUPFAM" id="SSF56112">
    <property type="entry name" value="Protein kinase-like (PK-like)"/>
    <property type="match status" value="1"/>
</dbReference>
<dbReference type="InterPro" id="IPR011009">
    <property type="entry name" value="Kinase-like_dom_sf"/>
</dbReference>
<name>A0A026WZV4_OOCBI</name>
<dbReference type="PROSITE" id="PS50814">
    <property type="entry name" value="WIF"/>
    <property type="match status" value="1"/>
</dbReference>
<dbReference type="PANTHER" id="PTHR24416:SF349">
    <property type="entry name" value="TYROSINE-PROTEIN KINASE RYK"/>
    <property type="match status" value="1"/>
</dbReference>
<dbReference type="PROSITE" id="PS50011">
    <property type="entry name" value="PROTEIN_KINASE_DOM"/>
    <property type="match status" value="1"/>
</dbReference>
<feature type="region of interest" description="Disordered" evidence="11">
    <location>
        <begin position="315"/>
        <end position="336"/>
    </location>
</feature>
<reference evidence="15 16" key="1">
    <citation type="journal article" date="2014" name="Curr. Biol.">
        <title>The genome of the clonal raider ant Cerapachys biroi.</title>
        <authorList>
            <person name="Oxley P.R."/>
            <person name="Ji L."/>
            <person name="Fetter-Pruneda I."/>
            <person name="McKenzie S.K."/>
            <person name="Li C."/>
            <person name="Hu H."/>
            <person name="Zhang G."/>
            <person name="Kronauer D.J."/>
        </authorList>
    </citation>
    <scope>NUCLEOTIDE SEQUENCE [LARGE SCALE GENOMIC DNA]</scope>
</reference>
<dbReference type="SMART" id="SM00219">
    <property type="entry name" value="TyrKc"/>
    <property type="match status" value="1"/>
</dbReference>
<dbReference type="GO" id="GO:0005886">
    <property type="term" value="C:plasma membrane"/>
    <property type="evidence" value="ECO:0007669"/>
    <property type="project" value="UniProtKB-SubCell"/>
</dbReference>
<evidence type="ECO:0000256" key="6">
    <source>
        <dbReference type="ARBA" id="ARBA00022889"/>
    </source>
</evidence>
<sequence>MRWCGGPCDLLRRKLFVLLVLIGCSDGYLNIFISQSQVMKLLGLEAELYYVREGVVNTYAMNFVVPVPANIADLEFSWQSLVGHPLPYSMELDYDVVGVPGGPSSEMMALLPPRVNVSARGEVPVTLQVFRIRLPCSGAVSAEIPLALRLNVTAPPGTRYNDTVLVFKRNKICLKGVETPPSNDSVRLEPGPLVNGAGALYVAATCACALILVVGSVASALYIRNSKVRVQESQKTLPCCSYSAADTGGLARSSVLVRVDPRPGSANSGSYATIADLEPLYARPCGSRASYYAASHEIRFSAGPSSFHSAIANSDYRKRKQRETTPPPVSSRPVASRLVSYTQRVPRLATLSSLRPSEPLSTDNFGAQTLSSPSALYSAIPNPPTYNLHPPTETRRDVGEKLYVALAISRSALYCRTLVQEGTFGRVYKGTLEIAGREQEVIIKTVTEVASAYQASLLVVEGSQLAGLVHTNIASLAAACLDSSCPLLAYTSTPGELNLKVYLTDGNHHPVTRDLVHVGAQVARAGAFLHGRGLLHRDIAVRNCLIEPSSLRVRLADAALARDLFPQDYHCLGDNENRPIRWMALESLQRNEYSTATDVWSFGVFLWELATLGQQPYIEVDPFEMMACLRDGYRLAQPRPCPDELFACMEACWLGPSRDRPTMPQLLAYLQDFHDALGGFI</sequence>
<evidence type="ECO:0000256" key="10">
    <source>
        <dbReference type="ARBA" id="ARBA00023180"/>
    </source>
</evidence>
<evidence type="ECO:0000256" key="1">
    <source>
        <dbReference type="ARBA" id="ARBA00004162"/>
    </source>
</evidence>
<evidence type="ECO:0000256" key="12">
    <source>
        <dbReference type="SAM" id="Phobius"/>
    </source>
</evidence>
<dbReference type="InterPro" id="IPR038677">
    <property type="entry name" value="WIF_sf"/>
</dbReference>
<accession>A0A026WZV4</accession>
<dbReference type="EMBL" id="KK107061">
    <property type="protein sequence ID" value="EZA61276.1"/>
    <property type="molecule type" value="Genomic_DNA"/>
</dbReference>
<organism evidence="15 16">
    <name type="scientific">Ooceraea biroi</name>
    <name type="common">Clonal raider ant</name>
    <name type="synonym">Cerapachys biroi</name>
    <dbReference type="NCBI Taxonomy" id="2015173"/>
    <lineage>
        <taxon>Eukaryota</taxon>
        <taxon>Metazoa</taxon>
        <taxon>Ecdysozoa</taxon>
        <taxon>Arthropoda</taxon>
        <taxon>Hexapoda</taxon>
        <taxon>Insecta</taxon>
        <taxon>Pterygota</taxon>
        <taxon>Neoptera</taxon>
        <taxon>Endopterygota</taxon>
        <taxon>Hymenoptera</taxon>
        <taxon>Apocrita</taxon>
        <taxon>Aculeata</taxon>
        <taxon>Formicoidea</taxon>
        <taxon>Formicidae</taxon>
        <taxon>Dorylinae</taxon>
        <taxon>Ooceraea</taxon>
    </lineage>
</organism>
<dbReference type="GO" id="GO:0043235">
    <property type="term" value="C:receptor complex"/>
    <property type="evidence" value="ECO:0007669"/>
    <property type="project" value="TreeGrafter"/>
</dbReference>
<dbReference type="GO" id="GO:0004713">
    <property type="term" value="F:protein tyrosine kinase activity"/>
    <property type="evidence" value="ECO:0007669"/>
    <property type="project" value="InterPro"/>
</dbReference>
<keyword evidence="15" id="KW-0418">Kinase</keyword>
<proteinExistence type="predicted"/>
<keyword evidence="4" id="KW-0547">Nucleotide-binding</keyword>
<evidence type="ECO:0000256" key="7">
    <source>
        <dbReference type="ARBA" id="ARBA00022989"/>
    </source>
</evidence>
<keyword evidence="5" id="KW-0067">ATP-binding</keyword>
<keyword evidence="15" id="KW-0808">Transferase</keyword>
<keyword evidence="3" id="KW-0732">Signal</keyword>
<gene>
    <name evidence="15" type="ORF">X777_11982</name>
</gene>
<dbReference type="AlphaFoldDB" id="A0A026WZV4"/>
<evidence type="ECO:0000259" key="13">
    <source>
        <dbReference type="PROSITE" id="PS50011"/>
    </source>
</evidence>
<keyword evidence="8 12" id="KW-0472">Membrane</keyword>
<dbReference type="PROSITE" id="PS00109">
    <property type="entry name" value="PROTEIN_KINASE_TYR"/>
    <property type="match status" value="1"/>
</dbReference>
<dbReference type="Pfam" id="PF02019">
    <property type="entry name" value="WIF"/>
    <property type="match status" value="1"/>
</dbReference>
<evidence type="ECO:0000256" key="11">
    <source>
        <dbReference type="SAM" id="MobiDB-lite"/>
    </source>
</evidence>
<dbReference type="Gene3D" id="1.10.510.10">
    <property type="entry name" value="Transferase(Phosphotransferase) domain 1"/>
    <property type="match status" value="1"/>
</dbReference>
<dbReference type="InterPro" id="IPR003306">
    <property type="entry name" value="WIF"/>
</dbReference>
<dbReference type="GO" id="GO:0010976">
    <property type="term" value="P:positive regulation of neuron projection development"/>
    <property type="evidence" value="ECO:0007669"/>
    <property type="project" value="TreeGrafter"/>
</dbReference>
<dbReference type="GO" id="GO:0005524">
    <property type="term" value="F:ATP binding"/>
    <property type="evidence" value="ECO:0007669"/>
    <property type="project" value="UniProtKB-KW"/>
</dbReference>
<keyword evidence="6" id="KW-0130">Cell adhesion</keyword>
<evidence type="ECO:0000313" key="15">
    <source>
        <dbReference type="EMBL" id="EZA61276.1"/>
    </source>
</evidence>
<dbReference type="PRINTS" id="PR00109">
    <property type="entry name" value="TYRKINASE"/>
</dbReference>
<protein>
    <submittedName>
        <fullName evidence="15">Tyrosine-protein kinase RYK</fullName>
    </submittedName>
</protein>
<dbReference type="Gene3D" id="3.30.200.20">
    <property type="entry name" value="Phosphorylase Kinase, domain 1"/>
    <property type="match status" value="1"/>
</dbReference>
<dbReference type="GO" id="GO:0051897">
    <property type="term" value="P:positive regulation of phosphatidylinositol 3-kinase/protein kinase B signal transduction"/>
    <property type="evidence" value="ECO:0007669"/>
    <property type="project" value="TreeGrafter"/>
</dbReference>
<dbReference type="GO" id="GO:0007409">
    <property type="term" value="P:axonogenesis"/>
    <property type="evidence" value="ECO:0007669"/>
    <property type="project" value="TreeGrafter"/>
</dbReference>
<feature type="transmembrane region" description="Helical" evidence="12">
    <location>
        <begin position="199"/>
        <end position="223"/>
    </location>
</feature>
<dbReference type="GO" id="GO:0007169">
    <property type="term" value="P:cell surface receptor protein tyrosine kinase signaling pathway"/>
    <property type="evidence" value="ECO:0007669"/>
    <property type="project" value="TreeGrafter"/>
</dbReference>
<evidence type="ECO:0000313" key="16">
    <source>
        <dbReference type="Proteomes" id="UP000053097"/>
    </source>
</evidence>
<evidence type="ECO:0000256" key="8">
    <source>
        <dbReference type="ARBA" id="ARBA00023136"/>
    </source>
</evidence>
<evidence type="ECO:0000256" key="5">
    <source>
        <dbReference type="ARBA" id="ARBA00022840"/>
    </source>
</evidence>
<evidence type="ECO:0000256" key="3">
    <source>
        <dbReference type="ARBA" id="ARBA00022729"/>
    </source>
</evidence>
<feature type="domain" description="Protein kinase" evidence="13">
    <location>
        <begin position="413"/>
        <end position="677"/>
    </location>
</feature>
<comment type="subcellular location">
    <subcellularLocation>
        <location evidence="1">Cell membrane</location>
        <topology evidence="1">Single-pass membrane protein</topology>
    </subcellularLocation>
</comment>
<dbReference type="STRING" id="2015173.A0A026WZV4"/>
<keyword evidence="9" id="KW-0675">Receptor</keyword>
<dbReference type="PANTHER" id="PTHR24416">
    <property type="entry name" value="TYROSINE-PROTEIN KINASE RECEPTOR"/>
    <property type="match status" value="1"/>
</dbReference>
<keyword evidence="16" id="KW-1185">Reference proteome</keyword>
<keyword evidence="7 12" id="KW-1133">Transmembrane helix</keyword>
<dbReference type="InterPro" id="IPR050122">
    <property type="entry name" value="RTK"/>
</dbReference>
<keyword evidence="2 12" id="KW-0812">Transmembrane</keyword>
<keyword evidence="10" id="KW-0325">Glycoprotein</keyword>
<evidence type="ECO:0000256" key="9">
    <source>
        <dbReference type="ARBA" id="ARBA00023170"/>
    </source>
</evidence>
<evidence type="ECO:0000256" key="4">
    <source>
        <dbReference type="ARBA" id="ARBA00022741"/>
    </source>
</evidence>
<dbReference type="InterPro" id="IPR020635">
    <property type="entry name" value="Tyr_kinase_cat_dom"/>
</dbReference>
<dbReference type="Pfam" id="PF07714">
    <property type="entry name" value="PK_Tyr_Ser-Thr"/>
    <property type="match status" value="1"/>
</dbReference>
<dbReference type="OMA" id="QSTDPCE"/>
<dbReference type="InterPro" id="IPR001245">
    <property type="entry name" value="Ser-Thr/Tyr_kinase_cat_dom"/>
</dbReference>
<evidence type="ECO:0000256" key="2">
    <source>
        <dbReference type="ARBA" id="ARBA00022692"/>
    </source>
</evidence>
<dbReference type="GO" id="GO:0007155">
    <property type="term" value="P:cell adhesion"/>
    <property type="evidence" value="ECO:0007669"/>
    <property type="project" value="UniProtKB-KW"/>
</dbReference>
<dbReference type="Proteomes" id="UP000053097">
    <property type="component" value="Unassembled WGS sequence"/>
</dbReference>